<protein>
    <submittedName>
        <fullName evidence="5">Uncharacterized protein LOC107021210</fullName>
    </submittedName>
</protein>
<feature type="region of interest" description="Disordered" evidence="2">
    <location>
        <begin position="100"/>
        <end position="131"/>
    </location>
</feature>
<evidence type="ECO:0000256" key="1">
    <source>
        <dbReference type="PROSITE-ProRule" id="PRU00047"/>
    </source>
</evidence>
<name>A0ABM1GXD5_SOLPN</name>
<dbReference type="SMART" id="SM00343">
    <property type="entry name" value="ZnF_C2HC"/>
    <property type="match status" value="1"/>
</dbReference>
<dbReference type="PROSITE" id="PS50158">
    <property type="entry name" value="ZF_CCHC"/>
    <property type="match status" value="1"/>
</dbReference>
<keyword evidence="4" id="KW-1185">Reference proteome</keyword>
<dbReference type="GeneID" id="107021210"/>
<reference evidence="4" key="1">
    <citation type="journal article" date="2014" name="Nat. Genet.">
        <title>The genome of the stress-tolerant wild tomato species Solanum pennellii.</title>
        <authorList>
            <person name="Bolger A."/>
            <person name="Scossa F."/>
            <person name="Bolger M.E."/>
            <person name="Lanz C."/>
            <person name="Maumus F."/>
            <person name="Tohge T."/>
            <person name="Quesneville H."/>
            <person name="Alseekh S."/>
            <person name="Sorensen I."/>
            <person name="Lichtenstein G."/>
            <person name="Fich E.A."/>
            <person name="Conte M."/>
            <person name="Keller H."/>
            <person name="Schneeberger K."/>
            <person name="Schwacke R."/>
            <person name="Ofner I."/>
            <person name="Vrebalov J."/>
            <person name="Xu Y."/>
            <person name="Osorio S."/>
            <person name="Aflitos S.A."/>
            <person name="Schijlen E."/>
            <person name="Jimenez-Gomez J.M."/>
            <person name="Ryngajllo M."/>
            <person name="Kimura S."/>
            <person name="Kumar R."/>
            <person name="Koenig D."/>
            <person name="Headland L.R."/>
            <person name="Maloof J.N."/>
            <person name="Sinha N."/>
            <person name="van Ham R.C."/>
            <person name="Lankhorst R.K."/>
            <person name="Mao L."/>
            <person name="Vogel A."/>
            <person name="Arsova B."/>
            <person name="Panstruga R."/>
            <person name="Fei Z."/>
            <person name="Rose J.K."/>
            <person name="Zamir D."/>
            <person name="Carrari F."/>
            <person name="Giovannoni J.J."/>
            <person name="Weigel D."/>
            <person name="Usadel B."/>
            <person name="Fernie A.R."/>
        </authorList>
    </citation>
    <scope>NUCLEOTIDE SEQUENCE [LARGE SCALE GENOMIC DNA]</scope>
    <source>
        <strain evidence="4">cv. LA0716</strain>
    </source>
</reference>
<evidence type="ECO:0000313" key="4">
    <source>
        <dbReference type="Proteomes" id="UP000694930"/>
    </source>
</evidence>
<dbReference type="Gene3D" id="4.10.60.10">
    <property type="entry name" value="Zinc finger, CCHC-type"/>
    <property type="match status" value="1"/>
</dbReference>
<feature type="domain" description="CCHC-type" evidence="3">
    <location>
        <begin position="86"/>
        <end position="101"/>
    </location>
</feature>
<dbReference type="RefSeq" id="XP_015077310.1">
    <property type="nucleotide sequence ID" value="XM_015221824.1"/>
</dbReference>
<organism evidence="4 5">
    <name type="scientific">Solanum pennellii</name>
    <name type="common">Tomato</name>
    <name type="synonym">Lycopersicon pennellii</name>
    <dbReference type="NCBI Taxonomy" id="28526"/>
    <lineage>
        <taxon>Eukaryota</taxon>
        <taxon>Viridiplantae</taxon>
        <taxon>Streptophyta</taxon>
        <taxon>Embryophyta</taxon>
        <taxon>Tracheophyta</taxon>
        <taxon>Spermatophyta</taxon>
        <taxon>Magnoliopsida</taxon>
        <taxon>eudicotyledons</taxon>
        <taxon>Gunneridae</taxon>
        <taxon>Pentapetalae</taxon>
        <taxon>asterids</taxon>
        <taxon>lamiids</taxon>
        <taxon>Solanales</taxon>
        <taxon>Solanaceae</taxon>
        <taxon>Solanoideae</taxon>
        <taxon>Solaneae</taxon>
        <taxon>Solanum</taxon>
        <taxon>Solanum subgen. Lycopersicon</taxon>
    </lineage>
</organism>
<evidence type="ECO:0000256" key="2">
    <source>
        <dbReference type="SAM" id="MobiDB-lite"/>
    </source>
</evidence>
<keyword evidence="1" id="KW-0862">Zinc</keyword>
<keyword evidence="1" id="KW-0479">Metal-binding</keyword>
<accession>A0ABM1GXD5</accession>
<evidence type="ECO:0000313" key="5">
    <source>
        <dbReference type="RefSeq" id="XP_015077310.1"/>
    </source>
</evidence>
<proteinExistence type="predicted"/>
<sequence>MVKDMRSRMSLFLAGLGRASSKGGRASMLIEDMDISRLMVYVKQVEEEKLRDRSQGSVAEAGSWAPTCAKCGRNYPGKYRDGQAVCFKCGQEGHFMREYPKNKQGGGNLGNRAQSSSVDPPDKAAPRGATSSTWGGANRLYPITSRQSVLIVKEFTKVFFDDLPGVPPESEIDFSIDIIPEFVLFLLRHTELHQ</sequence>
<dbReference type="InterPro" id="IPR001878">
    <property type="entry name" value="Znf_CCHC"/>
</dbReference>
<keyword evidence="1" id="KW-0863">Zinc-finger</keyword>
<reference evidence="5" key="2">
    <citation type="submission" date="2025-08" db="UniProtKB">
        <authorList>
            <consortium name="RefSeq"/>
        </authorList>
    </citation>
    <scope>IDENTIFICATION</scope>
</reference>
<evidence type="ECO:0000259" key="3">
    <source>
        <dbReference type="PROSITE" id="PS50158"/>
    </source>
</evidence>
<dbReference type="Pfam" id="PF00098">
    <property type="entry name" value="zf-CCHC"/>
    <property type="match status" value="1"/>
</dbReference>
<gene>
    <name evidence="5" type="primary">LOC107021210</name>
</gene>
<dbReference type="Proteomes" id="UP000694930">
    <property type="component" value="Chromosome 1"/>
</dbReference>